<sequence>MGHTRIPGISTHKRPLATFESLGMPSKRTHILEDVTNTTPLADQAKTNRSKLTMSSIVADPNARLMNRYYYGDPNVIEEVKKRERKIARDIQHFRKSIAEIDTETKLVRERNLPDLRYENSKKSALCNELRKDLIQLTTDLDEKDKDCDVLKSNWELEAQHTQLEHKVKLQEVQNELDKDKRDLISEWETKLREIENHKPDPEALRDLERYQEEKLQLEKELRSLSIENADSCRQRSRELEAGLEEFWAKKKEPLRELRTKKDELQSEITELKNEAVSIESQIDLTTENCNQLMLQISEIKSLLAECSEHENQLMDAKNKAELTYLETKFVTDEIQTKALEVELRYNGEFDKMEKEQTRRRTMENSIDELKGTVRCFAFIGEDVPDASVIDYSHKKISVEDTVPCSFSRIIPRKLVSEGDLIGQECRAFFEVCVAKRLNFNVVSLPTGRQSLLRDKFLNYLIEKGKFKLKAQYVALSEKAASSDLFFKSKDGDDKEIQLTIKEDSIEMNSTTLELNSTQDITNSFGQLHAQAGSDNIGILKIEIWEEHKKCCDTYYLEINDVQTVKKMSSLPNINHAAKTPIFIILQTLLLKTRSLFLFNLFDENTTDPQIILESAQRIGQIEVPRVHVEDRET</sequence>
<feature type="coiled-coil region" evidence="1">
    <location>
        <begin position="201"/>
        <end position="228"/>
    </location>
</feature>
<evidence type="ECO:0000256" key="1">
    <source>
        <dbReference type="SAM" id="Coils"/>
    </source>
</evidence>
<proteinExistence type="predicted"/>
<keyword evidence="1" id="KW-0175">Coiled coil</keyword>
<name>A0A1G4INT8_9SACH</name>
<evidence type="ECO:0000313" key="3">
    <source>
        <dbReference type="EMBL" id="SCU78313.1"/>
    </source>
</evidence>
<dbReference type="OrthoDB" id="4067584at2759"/>
<dbReference type="Pfam" id="PF16796">
    <property type="entry name" value="Microtub_bd"/>
    <property type="match status" value="1"/>
</dbReference>
<organism evidence="3 4">
    <name type="scientific">Lachancea nothofagi CBS 11611</name>
    <dbReference type="NCBI Taxonomy" id="1266666"/>
    <lineage>
        <taxon>Eukaryota</taxon>
        <taxon>Fungi</taxon>
        <taxon>Dikarya</taxon>
        <taxon>Ascomycota</taxon>
        <taxon>Saccharomycotina</taxon>
        <taxon>Saccharomycetes</taxon>
        <taxon>Saccharomycetales</taxon>
        <taxon>Saccharomycetaceae</taxon>
        <taxon>Lachancea</taxon>
    </lineage>
</organism>
<dbReference type="EMBL" id="LT598449">
    <property type="protein sequence ID" value="SCU78313.1"/>
    <property type="molecule type" value="Genomic_DNA"/>
</dbReference>
<reference evidence="4" key="1">
    <citation type="submission" date="2016-03" db="EMBL/GenBank/DDBJ databases">
        <authorList>
            <person name="Devillers Hugo."/>
        </authorList>
    </citation>
    <scope>NUCLEOTIDE SEQUENCE [LARGE SCALE GENOMIC DNA]</scope>
</reference>
<dbReference type="AlphaFoldDB" id="A0A1G4INT8"/>
<dbReference type="InterPro" id="IPR031852">
    <property type="entry name" value="Vik1/Cik1_MT-bd"/>
</dbReference>
<evidence type="ECO:0000259" key="2">
    <source>
        <dbReference type="Pfam" id="PF16796"/>
    </source>
</evidence>
<protein>
    <submittedName>
        <fullName evidence="3">LANO_0A02696g1_1</fullName>
    </submittedName>
</protein>
<gene>
    <name evidence="3" type="ORF">LANO_0A02696G</name>
</gene>
<dbReference type="GO" id="GO:0008017">
    <property type="term" value="F:microtubule binding"/>
    <property type="evidence" value="ECO:0007669"/>
    <property type="project" value="InterPro"/>
</dbReference>
<dbReference type="Proteomes" id="UP000189911">
    <property type="component" value="Chromosome A"/>
</dbReference>
<feature type="domain" description="Spindle pole body-associated protein Vik1/Cik1 microtubule binding" evidence="2">
    <location>
        <begin position="353"/>
        <end position="485"/>
    </location>
</feature>
<feature type="coiled-coil region" evidence="1">
    <location>
        <begin position="255"/>
        <end position="320"/>
    </location>
</feature>
<dbReference type="Gene3D" id="3.40.850.20">
    <property type="match status" value="1"/>
</dbReference>
<evidence type="ECO:0000313" key="4">
    <source>
        <dbReference type="Proteomes" id="UP000189911"/>
    </source>
</evidence>
<keyword evidence="4" id="KW-1185">Reference proteome</keyword>
<accession>A0A1G4INT8</accession>